<protein>
    <submittedName>
        <fullName evidence="1">Uncharacterized protein</fullName>
    </submittedName>
</protein>
<sequence>MKTPVKFISLFEENRFRGFMRLVDMDNEGRTTLIIPEGWKGDGFRRFSETLFDQQDKMRALKKRQVKLPLEDLGISNSMEYRFDSIDSSLESYISSLLFNEDLKHLMGSIGVIGKGVGETTDEAIVESVDKSEQNIRNEGAVIDYIPLESENLNEVAQGNTIKLAEEIGSIDKDAIEVIDFISRPETDYVNRDIAISSENYYDGMAREAGEDESNVEEVMLVTPIQVSFP</sequence>
<accession>A0A9P1EM70</accession>
<comment type="caution">
    <text evidence="1">The sequence shown here is derived from an EMBL/GenBank/DDBJ whole genome shotgun (WGS) entry which is preliminary data.</text>
</comment>
<dbReference type="Proteomes" id="UP001152484">
    <property type="component" value="Unassembled WGS sequence"/>
</dbReference>
<dbReference type="EMBL" id="CAMAPE010000073">
    <property type="protein sequence ID" value="CAH9117196.1"/>
    <property type="molecule type" value="Genomic_DNA"/>
</dbReference>
<proteinExistence type="predicted"/>
<dbReference type="AlphaFoldDB" id="A0A9P1EM70"/>
<name>A0A9P1EM70_CUSEU</name>
<dbReference type="OrthoDB" id="1323547at2759"/>
<organism evidence="1 2">
    <name type="scientific">Cuscuta europaea</name>
    <name type="common">European dodder</name>
    <dbReference type="NCBI Taxonomy" id="41803"/>
    <lineage>
        <taxon>Eukaryota</taxon>
        <taxon>Viridiplantae</taxon>
        <taxon>Streptophyta</taxon>
        <taxon>Embryophyta</taxon>
        <taxon>Tracheophyta</taxon>
        <taxon>Spermatophyta</taxon>
        <taxon>Magnoliopsida</taxon>
        <taxon>eudicotyledons</taxon>
        <taxon>Gunneridae</taxon>
        <taxon>Pentapetalae</taxon>
        <taxon>asterids</taxon>
        <taxon>lamiids</taxon>
        <taxon>Solanales</taxon>
        <taxon>Convolvulaceae</taxon>
        <taxon>Cuscuteae</taxon>
        <taxon>Cuscuta</taxon>
        <taxon>Cuscuta subgen. Cuscuta</taxon>
    </lineage>
</organism>
<keyword evidence="2" id="KW-1185">Reference proteome</keyword>
<evidence type="ECO:0000313" key="1">
    <source>
        <dbReference type="EMBL" id="CAH9117196.1"/>
    </source>
</evidence>
<reference evidence="1" key="1">
    <citation type="submission" date="2022-07" db="EMBL/GenBank/DDBJ databases">
        <authorList>
            <person name="Macas J."/>
            <person name="Novak P."/>
            <person name="Neumann P."/>
        </authorList>
    </citation>
    <scope>NUCLEOTIDE SEQUENCE</scope>
</reference>
<evidence type="ECO:0000313" key="2">
    <source>
        <dbReference type="Proteomes" id="UP001152484"/>
    </source>
</evidence>
<gene>
    <name evidence="1" type="ORF">CEURO_LOCUS21445</name>
</gene>